<dbReference type="GO" id="GO:0005524">
    <property type="term" value="F:ATP binding"/>
    <property type="evidence" value="ECO:0007669"/>
    <property type="project" value="UniProtKB-KW"/>
</dbReference>
<dbReference type="FunFam" id="1.10.510.10:FF:000571">
    <property type="entry name" value="Maternal embryonic leucine zipper kinase"/>
    <property type="match status" value="1"/>
</dbReference>
<dbReference type="EC" id="2.7.11.1" evidence="1"/>
<keyword evidence="4" id="KW-0547">Nucleotide-binding</keyword>
<evidence type="ECO:0000256" key="4">
    <source>
        <dbReference type="ARBA" id="ARBA00022741"/>
    </source>
</evidence>
<dbReference type="Proteomes" id="UP000269721">
    <property type="component" value="Unassembled WGS sequence"/>
</dbReference>
<dbReference type="SMART" id="SM00220">
    <property type="entry name" value="S_TKc"/>
    <property type="match status" value="1"/>
</dbReference>
<protein>
    <recommendedName>
        <fullName evidence="1">non-specific serine/threonine protein kinase</fullName>
        <ecNumber evidence="1">2.7.11.1</ecNumber>
    </recommendedName>
</protein>
<dbReference type="PROSITE" id="PS00108">
    <property type="entry name" value="PROTEIN_KINASE_ST"/>
    <property type="match status" value="1"/>
</dbReference>
<evidence type="ECO:0000256" key="3">
    <source>
        <dbReference type="ARBA" id="ARBA00022679"/>
    </source>
</evidence>
<dbReference type="InterPro" id="IPR011009">
    <property type="entry name" value="Kinase-like_dom_sf"/>
</dbReference>
<dbReference type="AlphaFoldDB" id="A0A4P9WJ55"/>
<evidence type="ECO:0000259" key="9">
    <source>
        <dbReference type="PROSITE" id="PS50011"/>
    </source>
</evidence>
<keyword evidence="6" id="KW-0067">ATP-binding</keyword>
<evidence type="ECO:0000256" key="2">
    <source>
        <dbReference type="ARBA" id="ARBA00022527"/>
    </source>
</evidence>
<feature type="domain" description="Protein kinase" evidence="9">
    <location>
        <begin position="17"/>
        <end position="257"/>
    </location>
</feature>
<dbReference type="GO" id="GO:0005634">
    <property type="term" value="C:nucleus"/>
    <property type="evidence" value="ECO:0007669"/>
    <property type="project" value="TreeGrafter"/>
</dbReference>
<dbReference type="GO" id="GO:0035861">
    <property type="term" value="C:site of double-strand break"/>
    <property type="evidence" value="ECO:0007669"/>
    <property type="project" value="TreeGrafter"/>
</dbReference>
<dbReference type="InterPro" id="IPR000719">
    <property type="entry name" value="Prot_kinase_dom"/>
</dbReference>
<evidence type="ECO:0000313" key="11">
    <source>
        <dbReference type="Proteomes" id="UP000269721"/>
    </source>
</evidence>
<accession>A0A4P9WJ55</accession>
<dbReference type="Gene3D" id="3.30.310.80">
    <property type="entry name" value="Kinase associated domain 1, KA1"/>
    <property type="match status" value="1"/>
</dbReference>
<evidence type="ECO:0000313" key="10">
    <source>
        <dbReference type="EMBL" id="RKO91508.1"/>
    </source>
</evidence>
<dbReference type="GO" id="GO:0007095">
    <property type="term" value="P:mitotic G2 DNA damage checkpoint signaling"/>
    <property type="evidence" value="ECO:0007669"/>
    <property type="project" value="TreeGrafter"/>
</dbReference>
<dbReference type="PROSITE" id="PS50011">
    <property type="entry name" value="PROTEIN_KINASE_DOM"/>
    <property type="match status" value="1"/>
</dbReference>
<comment type="catalytic activity">
    <reaction evidence="8">
        <text>L-seryl-[protein] + ATP = O-phospho-L-seryl-[protein] + ADP + H(+)</text>
        <dbReference type="Rhea" id="RHEA:17989"/>
        <dbReference type="Rhea" id="RHEA-COMP:9863"/>
        <dbReference type="Rhea" id="RHEA-COMP:11604"/>
        <dbReference type="ChEBI" id="CHEBI:15378"/>
        <dbReference type="ChEBI" id="CHEBI:29999"/>
        <dbReference type="ChEBI" id="CHEBI:30616"/>
        <dbReference type="ChEBI" id="CHEBI:83421"/>
        <dbReference type="ChEBI" id="CHEBI:456216"/>
        <dbReference type="EC" id="2.7.11.1"/>
    </reaction>
</comment>
<dbReference type="InterPro" id="IPR008271">
    <property type="entry name" value="Ser/Thr_kinase_AS"/>
</dbReference>
<evidence type="ECO:0000256" key="5">
    <source>
        <dbReference type="ARBA" id="ARBA00022777"/>
    </source>
</evidence>
<evidence type="ECO:0000256" key="1">
    <source>
        <dbReference type="ARBA" id="ARBA00012513"/>
    </source>
</evidence>
<dbReference type="EMBL" id="KZ995035">
    <property type="protein sequence ID" value="RKO91508.1"/>
    <property type="molecule type" value="Genomic_DNA"/>
</dbReference>
<keyword evidence="5 10" id="KW-0418">Kinase</keyword>
<keyword evidence="2" id="KW-0723">Serine/threonine-protein kinase</keyword>
<dbReference type="OrthoDB" id="539158at2759"/>
<dbReference type="SUPFAM" id="SSF56112">
    <property type="entry name" value="Protein kinase-like (PK-like)"/>
    <property type="match status" value="1"/>
</dbReference>
<keyword evidence="11" id="KW-1185">Reference proteome</keyword>
<evidence type="ECO:0000256" key="7">
    <source>
        <dbReference type="ARBA" id="ARBA00047899"/>
    </source>
</evidence>
<dbReference type="PANTHER" id="PTHR43895">
    <property type="entry name" value="CALCIUM/CALMODULIN-DEPENDENT PROTEIN KINASE KINASE-RELATED"/>
    <property type="match status" value="1"/>
</dbReference>
<dbReference type="Gene3D" id="1.10.510.10">
    <property type="entry name" value="Transferase(Phosphotransferase) domain 1"/>
    <property type="match status" value="1"/>
</dbReference>
<proteinExistence type="predicted"/>
<reference evidence="11" key="1">
    <citation type="journal article" date="2018" name="Nat. Microbiol.">
        <title>Leveraging single-cell genomics to expand the fungal tree of life.</title>
        <authorList>
            <person name="Ahrendt S.R."/>
            <person name="Quandt C.A."/>
            <person name="Ciobanu D."/>
            <person name="Clum A."/>
            <person name="Salamov A."/>
            <person name="Andreopoulos B."/>
            <person name="Cheng J.F."/>
            <person name="Woyke T."/>
            <person name="Pelin A."/>
            <person name="Henrissat B."/>
            <person name="Reynolds N.K."/>
            <person name="Benny G.L."/>
            <person name="Smith M.E."/>
            <person name="James T.Y."/>
            <person name="Grigoriev I.V."/>
        </authorList>
    </citation>
    <scope>NUCLEOTIDE SEQUENCE [LARGE SCALE GENOMIC DNA]</scope>
</reference>
<organism evidence="10 11">
    <name type="scientific">Blyttiomyces helicus</name>
    <dbReference type="NCBI Taxonomy" id="388810"/>
    <lineage>
        <taxon>Eukaryota</taxon>
        <taxon>Fungi</taxon>
        <taxon>Fungi incertae sedis</taxon>
        <taxon>Chytridiomycota</taxon>
        <taxon>Chytridiomycota incertae sedis</taxon>
        <taxon>Chytridiomycetes</taxon>
        <taxon>Chytridiomycetes incertae sedis</taxon>
        <taxon>Blyttiomyces</taxon>
    </lineage>
</organism>
<gene>
    <name evidence="10" type="ORF">BDK51DRAFT_25463</name>
</gene>
<dbReference type="PANTHER" id="PTHR43895:SF32">
    <property type="entry name" value="SERINE_THREONINE-PROTEIN KINASE CHK1"/>
    <property type="match status" value="1"/>
</dbReference>
<comment type="catalytic activity">
    <reaction evidence="7">
        <text>L-threonyl-[protein] + ATP = O-phospho-L-threonyl-[protein] + ADP + H(+)</text>
        <dbReference type="Rhea" id="RHEA:46608"/>
        <dbReference type="Rhea" id="RHEA-COMP:11060"/>
        <dbReference type="Rhea" id="RHEA-COMP:11605"/>
        <dbReference type="ChEBI" id="CHEBI:15378"/>
        <dbReference type="ChEBI" id="CHEBI:30013"/>
        <dbReference type="ChEBI" id="CHEBI:30616"/>
        <dbReference type="ChEBI" id="CHEBI:61977"/>
        <dbReference type="ChEBI" id="CHEBI:456216"/>
        <dbReference type="EC" id="2.7.11.1"/>
    </reaction>
</comment>
<evidence type="ECO:0000256" key="8">
    <source>
        <dbReference type="ARBA" id="ARBA00048679"/>
    </source>
</evidence>
<sequence length="437" mass="48493">MLSATQSSQSAASVCGYELFGTLGQGSQGKVKLGRNPTTGLTVAIKITQKRPDLLAAVAREIKIHAQLHHENIIEVLDGAEDDRCSYIVMEYASAGELFDRIGGFPSQDYMHERGVSHRDLKPENILLDGSGNLKISDFGLATVFRRHDGATRVLTTPCGSPPYVAPEIHRMEYKGDAVDIWSAGIILYVLLAGNTPWAEPTPHDEEFKFFLTQYPALNYPPWNGFSPSVLNLLRGILNVDPESRYSIAVIASNEWFRRENPLLTDGRCNDPALLAERMMSRVEDDMMDIASQGQAPAFVSFSQPVGGGRASQGSSLRANSQTTRGFGALFPAERLTRFYTLARPNEIFQTLAAVFESFLVPYKVHSKMFKIGFTTVDKRKCPLHGEVLVQPVSEGMYIVRFSKSKGDPIEFKRLYKALMEKCGDLVVREPERFCVG</sequence>
<dbReference type="GO" id="GO:0004674">
    <property type="term" value="F:protein serine/threonine kinase activity"/>
    <property type="evidence" value="ECO:0007669"/>
    <property type="project" value="UniProtKB-KW"/>
</dbReference>
<keyword evidence="3" id="KW-0808">Transferase</keyword>
<dbReference type="GO" id="GO:0005737">
    <property type="term" value="C:cytoplasm"/>
    <property type="evidence" value="ECO:0007669"/>
    <property type="project" value="TreeGrafter"/>
</dbReference>
<dbReference type="Pfam" id="PF00069">
    <property type="entry name" value="Pkinase"/>
    <property type="match status" value="1"/>
</dbReference>
<name>A0A4P9WJ55_9FUNG</name>
<evidence type="ECO:0000256" key="6">
    <source>
        <dbReference type="ARBA" id="ARBA00022840"/>
    </source>
</evidence>